<gene>
    <name evidence="5" type="ORF">ACFOHJ_08450</name>
</gene>
<keyword evidence="1 5" id="KW-0489">Methyltransferase</keyword>
<dbReference type="PROSITE" id="PS51683">
    <property type="entry name" value="SAM_OMT_II"/>
    <property type="match status" value="1"/>
</dbReference>
<dbReference type="Pfam" id="PF00891">
    <property type="entry name" value="Methyltransf_2"/>
    <property type="match status" value="1"/>
</dbReference>
<dbReference type="EMBL" id="JBHRTK010000010">
    <property type="protein sequence ID" value="MFC3206236.1"/>
    <property type="molecule type" value="Genomic_DNA"/>
</dbReference>
<evidence type="ECO:0000259" key="4">
    <source>
        <dbReference type="Pfam" id="PF00891"/>
    </source>
</evidence>
<dbReference type="PANTHER" id="PTHR43712">
    <property type="entry name" value="PUTATIVE (AFU_ORTHOLOGUE AFUA_4G14580)-RELATED"/>
    <property type="match status" value="1"/>
</dbReference>
<evidence type="ECO:0000313" key="5">
    <source>
        <dbReference type="EMBL" id="MFC3206236.1"/>
    </source>
</evidence>
<dbReference type="InterPro" id="IPR029063">
    <property type="entry name" value="SAM-dependent_MTases_sf"/>
</dbReference>
<feature type="domain" description="O-methyltransferase C-terminal" evidence="4">
    <location>
        <begin position="162"/>
        <end position="287"/>
    </location>
</feature>
<keyword evidence="2" id="KW-0808">Transferase</keyword>
<accession>A0ABV7K8U2</accession>
<reference evidence="6" key="1">
    <citation type="journal article" date="2019" name="Int. J. Syst. Evol. Microbiol.">
        <title>The Global Catalogue of Microorganisms (GCM) 10K type strain sequencing project: providing services to taxonomists for standard genome sequencing and annotation.</title>
        <authorList>
            <consortium name="The Broad Institute Genomics Platform"/>
            <consortium name="The Broad Institute Genome Sequencing Center for Infectious Disease"/>
            <person name="Wu L."/>
            <person name="Ma J."/>
        </authorList>
    </citation>
    <scope>NUCLEOTIDE SEQUENCE [LARGE SCALE GENOMIC DNA]</scope>
    <source>
        <strain evidence="6">KCTC 52165</strain>
    </source>
</reference>
<dbReference type="SUPFAM" id="SSF53335">
    <property type="entry name" value="S-adenosyl-L-methionine-dependent methyltransferases"/>
    <property type="match status" value="1"/>
</dbReference>
<dbReference type="InterPro" id="IPR016461">
    <property type="entry name" value="COMT-like"/>
</dbReference>
<sequence>MIKPDPIRQVDRFLETEIEARALALAFASGLVDRLAGGEPVAREELHRLAGMPQAAFALFLQVLAGNGVLRGEDPLRLTPDFRAALAYRDLLEAKLWFANLVAPDVHGLFAELLCDIPRFMAEARVFELFRYDRCMEVTPDNLAATAEWVNYTSTLTRYEAPACLDRLDLAGARAIMDVGGNSGEFVRQICERYPSMTATVFDLPVVCELGRHHVAGFPQAARIAFRGGDLRRDPLPAGHDVVSFKSVLHDWPDEEATAFLDKAAAALEPGGRLLIFERMPIEMRGARLPYSMVANLVFLPFFRKPGFYAAELDTLGFVDVTVQTVGIEMPFALVTARKRPS</sequence>
<organism evidence="5 6">
    <name type="scientific">Aquamicrobium soli</name>
    <dbReference type="NCBI Taxonomy" id="1811518"/>
    <lineage>
        <taxon>Bacteria</taxon>
        <taxon>Pseudomonadati</taxon>
        <taxon>Pseudomonadota</taxon>
        <taxon>Alphaproteobacteria</taxon>
        <taxon>Hyphomicrobiales</taxon>
        <taxon>Phyllobacteriaceae</taxon>
        <taxon>Aquamicrobium</taxon>
    </lineage>
</organism>
<comment type="caution">
    <text evidence="5">The sequence shown here is derived from an EMBL/GenBank/DDBJ whole genome shotgun (WGS) entry which is preliminary data.</text>
</comment>
<keyword evidence="3" id="KW-0949">S-adenosyl-L-methionine</keyword>
<name>A0ABV7K8U2_9HYPH</name>
<dbReference type="Proteomes" id="UP001595583">
    <property type="component" value="Unassembled WGS sequence"/>
</dbReference>
<protein>
    <submittedName>
        <fullName evidence="5">Methyltransferase</fullName>
    </submittedName>
</protein>
<dbReference type="PANTHER" id="PTHR43712:SF2">
    <property type="entry name" value="O-METHYLTRANSFERASE CICE"/>
    <property type="match status" value="1"/>
</dbReference>
<dbReference type="CDD" id="cd02440">
    <property type="entry name" value="AdoMet_MTases"/>
    <property type="match status" value="1"/>
</dbReference>
<dbReference type="GO" id="GO:0032259">
    <property type="term" value="P:methylation"/>
    <property type="evidence" value="ECO:0007669"/>
    <property type="project" value="UniProtKB-KW"/>
</dbReference>
<evidence type="ECO:0000256" key="3">
    <source>
        <dbReference type="ARBA" id="ARBA00022691"/>
    </source>
</evidence>
<dbReference type="GO" id="GO:0008168">
    <property type="term" value="F:methyltransferase activity"/>
    <property type="evidence" value="ECO:0007669"/>
    <property type="project" value="UniProtKB-KW"/>
</dbReference>
<dbReference type="RefSeq" id="WP_378220052.1">
    <property type="nucleotide sequence ID" value="NZ_JBHRTK010000010.1"/>
</dbReference>
<dbReference type="Gene3D" id="3.40.50.150">
    <property type="entry name" value="Vaccinia Virus protein VP39"/>
    <property type="match status" value="1"/>
</dbReference>
<evidence type="ECO:0000256" key="2">
    <source>
        <dbReference type="ARBA" id="ARBA00022679"/>
    </source>
</evidence>
<dbReference type="InterPro" id="IPR001077">
    <property type="entry name" value="COMT_C"/>
</dbReference>
<proteinExistence type="predicted"/>
<keyword evidence="6" id="KW-1185">Reference proteome</keyword>
<evidence type="ECO:0000256" key="1">
    <source>
        <dbReference type="ARBA" id="ARBA00022603"/>
    </source>
</evidence>
<evidence type="ECO:0000313" key="6">
    <source>
        <dbReference type="Proteomes" id="UP001595583"/>
    </source>
</evidence>